<dbReference type="RefSeq" id="WP_133641182.1">
    <property type="nucleotide sequence ID" value="NZ_SNZV01000007.1"/>
</dbReference>
<evidence type="ECO:0000256" key="2">
    <source>
        <dbReference type="ARBA" id="ARBA00022747"/>
    </source>
</evidence>
<dbReference type="Proteomes" id="UP000294752">
    <property type="component" value="Unassembled WGS sequence"/>
</dbReference>
<feature type="domain" description="Type I restriction modification DNA specificity" evidence="4">
    <location>
        <begin position="246"/>
        <end position="377"/>
    </location>
</feature>
<evidence type="ECO:0000313" key="6">
    <source>
        <dbReference type="Proteomes" id="UP000294752"/>
    </source>
</evidence>
<dbReference type="EMBL" id="SNZV01000007">
    <property type="protein sequence ID" value="TDS11719.1"/>
    <property type="molecule type" value="Genomic_DNA"/>
</dbReference>
<keyword evidence="3" id="KW-0238">DNA-binding</keyword>
<accession>A0A4R7CTI6</accession>
<feature type="domain" description="Type I restriction modification DNA specificity" evidence="4">
    <location>
        <begin position="9"/>
        <end position="174"/>
    </location>
</feature>
<dbReference type="Gene3D" id="3.90.220.20">
    <property type="entry name" value="DNA methylase specificity domains"/>
    <property type="match status" value="2"/>
</dbReference>
<dbReference type="AlphaFoldDB" id="A0A4R7CTI6"/>
<sequence>MRMLNIDKSNWKKVSLSDVIYKTENNDKLNAKNLFKKFIKAEHLDAESLNIKNFGDQDNDELPPTFYKIFKSGQILYPTRNPHLRRAALAHFNGICGEKTLTLSVNEDVGDYRFIAFLFHSNSFYTHTTNCIVGSTNPHVRWRDVASYELLLPPKEQQAELADLLWAMDEVIEKDLSLMEKYKAYYFKSINELTSRRNQYCNKEYVLSSLGETYNGLNGKTKGDFGEGERYINYLNVYKNFEIDENEYDLVKISGSEKQNQVRFGDIIFTGSSETPDEVGITAVVLKDLKNYYLNSFCFGFRLFDFKKLDPRYAKFLFRNSEIRHFLNLRAQGSTRFNLSKTDLKNKLTLFLPDIDKQTEIFNHLNDLESNISLLRSKLTSSKTLQKTLINQIF</sequence>
<comment type="caution">
    <text evidence="5">The sequence shown here is derived from an EMBL/GenBank/DDBJ whole genome shotgun (WGS) entry which is preliminary data.</text>
</comment>
<proteinExistence type="inferred from homology"/>
<evidence type="ECO:0000313" key="5">
    <source>
        <dbReference type="EMBL" id="TDS11719.1"/>
    </source>
</evidence>
<keyword evidence="2" id="KW-0680">Restriction system</keyword>
<name>A0A4R7CTI6_9SPHI</name>
<dbReference type="PANTHER" id="PTHR30408">
    <property type="entry name" value="TYPE-1 RESTRICTION ENZYME ECOKI SPECIFICITY PROTEIN"/>
    <property type="match status" value="1"/>
</dbReference>
<reference evidence="5 6" key="1">
    <citation type="submission" date="2019-03" db="EMBL/GenBank/DDBJ databases">
        <title>Genomic Encyclopedia of Type Strains, Phase III (KMG-III): the genomes of soil and plant-associated and newly described type strains.</title>
        <authorList>
            <person name="Whitman W."/>
        </authorList>
    </citation>
    <scope>NUCLEOTIDE SEQUENCE [LARGE SCALE GENOMIC DNA]</scope>
    <source>
        <strain evidence="5 6">CGMCC 1.12801</strain>
    </source>
</reference>
<organism evidence="5 6">
    <name type="scientific">Sphingobacterium paludis</name>
    <dbReference type="NCBI Taxonomy" id="1476465"/>
    <lineage>
        <taxon>Bacteria</taxon>
        <taxon>Pseudomonadati</taxon>
        <taxon>Bacteroidota</taxon>
        <taxon>Sphingobacteriia</taxon>
        <taxon>Sphingobacteriales</taxon>
        <taxon>Sphingobacteriaceae</taxon>
        <taxon>Sphingobacterium</taxon>
    </lineage>
</organism>
<comment type="similarity">
    <text evidence="1">Belongs to the type-I restriction system S methylase family.</text>
</comment>
<dbReference type="PANTHER" id="PTHR30408:SF12">
    <property type="entry name" value="TYPE I RESTRICTION ENZYME MJAVIII SPECIFICITY SUBUNIT"/>
    <property type="match status" value="1"/>
</dbReference>
<evidence type="ECO:0000259" key="4">
    <source>
        <dbReference type="Pfam" id="PF01420"/>
    </source>
</evidence>
<dbReference type="InterPro" id="IPR044946">
    <property type="entry name" value="Restrct_endonuc_typeI_TRD_sf"/>
</dbReference>
<protein>
    <submittedName>
        <fullName evidence="5">Type I restriction enzyme S subunit</fullName>
    </submittedName>
</protein>
<dbReference type="SUPFAM" id="SSF116734">
    <property type="entry name" value="DNA methylase specificity domain"/>
    <property type="match status" value="2"/>
</dbReference>
<dbReference type="InterPro" id="IPR000055">
    <property type="entry name" value="Restrct_endonuc_typeI_TRD"/>
</dbReference>
<evidence type="ECO:0000256" key="3">
    <source>
        <dbReference type="ARBA" id="ARBA00023125"/>
    </source>
</evidence>
<evidence type="ECO:0000256" key="1">
    <source>
        <dbReference type="ARBA" id="ARBA00010923"/>
    </source>
</evidence>
<dbReference type="InterPro" id="IPR052021">
    <property type="entry name" value="Type-I_RS_S_subunit"/>
</dbReference>
<dbReference type="GO" id="GO:0003677">
    <property type="term" value="F:DNA binding"/>
    <property type="evidence" value="ECO:0007669"/>
    <property type="project" value="UniProtKB-KW"/>
</dbReference>
<dbReference type="GO" id="GO:0009307">
    <property type="term" value="P:DNA restriction-modification system"/>
    <property type="evidence" value="ECO:0007669"/>
    <property type="project" value="UniProtKB-KW"/>
</dbReference>
<dbReference type="Pfam" id="PF01420">
    <property type="entry name" value="Methylase_S"/>
    <property type="match status" value="2"/>
</dbReference>
<dbReference type="OrthoDB" id="667970at2"/>
<keyword evidence="6" id="KW-1185">Reference proteome</keyword>
<gene>
    <name evidence="5" type="ORF">B0I21_10760</name>
</gene>